<evidence type="ECO:0000256" key="3">
    <source>
        <dbReference type="ARBA" id="ARBA00022692"/>
    </source>
</evidence>
<organism evidence="9 10">
    <name type="scientific">Pristionchus fissidentatus</name>
    <dbReference type="NCBI Taxonomy" id="1538716"/>
    <lineage>
        <taxon>Eukaryota</taxon>
        <taxon>Metazoa</taxon>
        <taxon>Ecdysozoa</taxon>
        <taxon>Nematoda</taxon>
        <taxon>Chromadorea</taxon>
        <taxon>Rhabditida</taxon>
        <taxon>Rhabditina</taxon>
        <taxon>Diplogasteromorpha</taxon>
        <taxon>Diplogasteroidea</taxon>
        <taxon>Neodiplogasteridae</taxon>
        <taxon>Pristionchus</taxon>
    </lineage>
</organism>
<dbReference type="SUPFAM" id="SSF103473">
    <property type="entry name" value="MFS general substrate transporter"/>
    <property type="match status" value="1"/>
</dbReference>
<comment type="subcellular location">
    <subcellularLocation>
        <location evidence="1 7">Membrane</location>
        <topology evidence="1 7">Multi-pass membrane protein</topology>
    </subcellularLocation>
</comment>
<keyword evidence="3 7" id="KW-0812">Transmembrane</keyword>
<dbReference type="PROSITE" id="PS01022">
    <property type="entry name" value="PTR2_1"/>
    <property type="match status" value="1"/>
</dbReference>
<dbReference type="Proteomes" id="UP001432322">
    <property type="component" value="Unassembled WGS sequence"/>
</dbReference>
<name>A0AAV5WUN0_9BILA</name>
<dbReference type="InterPro" id="IPR018456">
    <property type="entry name" value="PTR2_symporter_CS"/>
</dbReference>
<evidence type="ECO:0000256" key="6">
    <source>
        <dbReference type="ARBA" id="ARBA00023136"/>
    </source>
</evidence>
<dbReference type="InterPro" id="IPR036259">
    <property type="entry name" value="MFS_trans_sf"/>
</dbReference>
<evidence type="ECO:0000256" key="8">
    <source>
        <dbReference type="SAM" id="Phobius"/>
    </source>
</evidence>
<protein>
    <recommendedName>
        <fullName evidence="11">Peptide transporter</fullName>
    </recommendedName>
</protein>
<dbReference type="PANTHER" id="PTHR11654">
    <property type="entry name" value="OLIGOPEPTIDE TRANSPORTER-RELATED"/>
    <property type="match status" value="1"/>
</dbReference>
<accession>A0AAV5WUN0</accession>
<evidence type="ECO:0000256" key="5">
    <source>
        <dbReference type="ARBA" id="ARBA00022989"/>
    </source>
</evidence>
<dbReference type="InterPro" id="IPR000109">
    <property type="entry name" value="POT_fam"/>
</dbReference>
<sequence length="228" mass="25421">LLPRGMRTRHQGRRMDGADEKEKELNGDLPVAIALPRDGVKTYTTWPQMIAHWPKTTLCIVSSEFCERYSYFGFRTVLTFYILNVLKFSGEATTIFFNSYTILCYLTPLLGSVIADGYIGKFWTIAVVSVFYAIGQIMLAVSSTQNFTSSLHPWLDITSLVIIGFGTGGIKPCVSAFGADQFDKGQDKMISVYFSMFYFSINAGSMISTFVSPIFRATPCLGQDSCYP</sequence>
<evidence type="ECO:0000256" key="4">
    <source>
        <dbReference type="ARBA" id="ARBA00022856"/>
    </source>
</evidence>
<feature type="transmembrane region" description="Helical" evidence="8">
    <location>
        <begin position="154"/>
        <end position="178"/>
    </location>
</feature>
<keyword evidence="6 8" id="KW-0472">Membrane</keyword>
<evidence type="ECO:0000256" key="7">
    <source>
        <dbReference type="RuleBase" id="RU003755"/>
    </source>
</evidence>
<dbReference type="EMBL" id="BTSY01000007">
    <property type="protein sequence ID" value="GMT35285.1"/>
    <property type="molecule type" value="Genomic_DNA"/>
</dbReference>
<keyword evidence="7" id="KW-0813">Transport</keyword>
<dbReference type="Gene3D" id="1.20.1250.20">
    <property type="entry name" value="MFS general substrate transporter like domains"/>
    <property type="match status" value="1"/>
</dbReference>
<reference evidence="9" key="1">
    <citation type="submission" date="2023-10" db="EMBL/GenBank/DDBJ databases">
        <title>Genome assembly of Pristionchus species.</title>
        <authorList>
            <person name="Yoshida K."/>
            <person name="Sommer R.J."/>
        </authorList>
    </citation>
    <scope>NUCLEOTIDE SEQUENCE</scope>
    <source>
        <strain evidence="9">RS5133</strain>
    </source>
</reference>
<evidence type="ECO:0000256" key="2">
    <source>
        <dbReference type="ARBA" id="ARBA00005982"/>
    </source>
</evidence>
<proteinExistence type="inferred from homology"/>
<feature type="non-terminal residue" evidence="9">
    <location>
        <position position="228"/>
    </location>
</feature>
<evidence type="ECO:0000256" key="1">
    <source>
        <dbReference type="ARBA" id="ARBA00004141"/>
    </source>
</evidence>
<dbReference type="GO" id="GO:0022857">
    <property type="term" value="F:transmembrane transporter activity"/>
    <property type="evidence" value="ECO:0007669"/>
    <property type="project" value="InterPro"/>
</dbReference>
<comment type="caution">
    <text evidence="9">The sequence shown here is derived from an EMBL/GenBank/DDBJ whole genome shotgun (WGS) entry which is preliminary data.</text>
</comment>
<keyword evidence="10" id="KW-1185">Reference proteome</keyword>
<evidence type="ECO:0008006" key="11">
    <source>
        <dbReference type="Google" id="ProtNLM"/>
    </source>
</evidence>
<feature type="non-terminal residue" evidence="9">
    <location>
        <position position="1"/>
    </location>
</feature>
<gene>
    <name evidence="9" type="ORF">PFISCL1PPCAC_26582</name>
</gene>
<evidence type="ECO:0000313" key="10">
    <source>
        <dbReference type="Proteomes" id="UP001432322"/>
    </source>
</evidence>
<dbReference type="PROSITE" id="PS01023">
    <property type="entry name" value="PTR2_2"/>
    <property type="match status" value="1"/>
</dbReference>
<dbReference type="GO" id="GO:0006857">
    <property type="term" value="P:oligopeptide transport"/>
    <property type="evidence" value="ECO:0007669"/>
    <property type="project" value="InterPro"/>
</dbReference>
<feature type="transmembrane region" description="Helical" evidence="8">
    <location>
        <begin position="95"/>
        <end position="115"/>
    </location>
</feature>
<keyword evidence="4" id="KW-0571">Peptide transport</keyword>
<keyword evidence="5 8" id="KW-1133">Transmembrane helix</keyword>
<comment type="similarity">
    <text evidence="2 7">Belongs to the major facilitator superfamily. Proton-dependent oligopeptide transporter (POT/PTR) (TC 2.A.17) family.</text>
</comment>
<keyword evidence="4" id="KW-0653">Protein transport</keyword>
<dbReference type="AlphaFoldDB" id="A0AAV5WUN0"/>
<feature type="transmembrane region" description="Helical" evidence="8">
    <location>
        <begin position="190"/>
        <end position="215"/>
    </location>
</feature>
<dbReference type="Pfam" id="PF00854">
    <property type="entry name" value="PTR2"/>
    <property type="match status" value="1"/>
</dbReference>
<feature type="transmembrane region" description="Helical" evidence="8">
    <location>
        <begin position="122"/>
        <end position="142"/>
    </location>
</feature>
<dbReference type="GO" id="GO:0016020">
    <property type="term" value="C:membrane"/>
    <property type="evidence" value="ECO:0007669"/>
    <property type="project" value="UniProtKB-SubCell"/>
</dbReference>
<evidence type="ECO:0000313" key="9">
    <source>
        <dbReference type="EMBL" id="GMT35285.1"/>
    </source>
</evidence>